<evidence type="ECO:0000256" key="5">
    <source>
        <dbReference type="ARBA" id="ARBA00022840"/>
    </source>
</evidence>
<name>A0A660L9D8_9BACL</name>
<dbReference type="InterPro" id="IPR005895">
    <property type="entry name" value="ABC_transptr_haem_export_CcmA"/>
</dbReference>
<dbReference type="InterPro" id="IPR017871">
    <property type="entry name" value="ABC_transporter-like_CS"/>
</dbReference>
<dbReference type="Pfam" id="PF00005">
    <property type="entry name" value="ABC_tran"/>
    <property type="match status" value="1"/>
</dbReference>
<dbReference type="InterPro" id="IPR003593">
    <property type="entry name" value="AAA+_ATPase"/>
</dbReference>
<evidence type="ECO:0000259" key="6">
    <source>
        <dbReference type="PROSITE" id="PS50893"/>
    </source>
</evidence>
<dbReference type="PROSITE" id="PS00211">
    <property type="entry name" value="ABC_TRANSPORTER_1"/>
    <property type="match status" value="1"/>
</dbReference>
<sequence>MLEVRSVTVGYRSRTVLHEIELNLGPGFHVLLGPNGAGKTTLFRVLAGVLRPWRGEVRIEGRDLARDLSVRTKVAYVPQRDTLYPSLTVRDNLFFFAQMYGLSEDVARQRVSEVVEELQLGEFLMQAAGTLSGGQKRRVNLARALLATPNVLLLDEPTTGLDPILARSVRQLLQGLAREGQLILTATHNLYEAAELAEEVILIHRGRIIQRGSVEDLKGRMGLRRFGFRTTGDPRPVFAQLGLESRLEGGLWVIEVSEEEQVSRAVSALVTSGLSVLEVRELDNPLESLFDALTAGRL</sequence>
<dbReference type="Proteomes" id="UP000267019">
    <property type="component" value="Unassembled WGS sequence"/>
</dbReference>
<keyword evidence="3" id="KW-0547">Nucleotide-binding</keyword>
<dbReference type="OrthoDB" id="9775135at2"/>
<keyword evidence="4" id="KW-0201">Cytochrome c-type biogenesis</keyword>
<dbReference type="Gene3D" id="3.40.50.300">
    <property type="entry name" value="P-loop containing nucleotide triphosphate hydrolases"/>
    <property type="match status" value="1"/>
</dbReference>
<protein>
    <submittedName>
        <fullName evidence="7">ABC-2 type transport system ATP-binding protein</fullName>
    </submittedName>
</protein>
<dbReference type="PANTHER" id="PTHR42711">
    <property type="entry name" value="ABC TRANSPORTER ATP-BINDING PROTEIN"/>
    <property type="match status" value="1"/>
</dbReference>
<accession>A0A660L9D8</accession>
<dbReference type="SUPFAM" id="SSF52540">
    <property type="entry name" value="P-loop containing nucleoside triphosphate hydrolases"/>
    <property type="match status" value="1"/>
</dbReference>
<dbReference type="PROSITE" id="PS50893">
    <property type="entry name" value="ABC_TRANSPORTER_2"/>
    <property type="match status" value="1"/>
</dbReference>
<evidence type="ECO:0000256" key="3">
    <source>
        <dbReference type="ARBA" id="ARBA00022741"/>
    </source>
</evidence>
<keyword evidence="8" id="KW-1185">Reference proteome</keyword>
<evidence type="ECO:0000313" key="8">
    <source>
        <dbReference type="Proteomes" id="UP000267019"/>
    </source>
</evidence>
<dbReference type="InterPro" id="IPR003439">
    <property type="entry name" value="ABC_transporter-like_ATP-bd"/>
</dbReference>
<dbReference type="PANTHER" id="PTHR42711:SF5">
    <property type="entry name" value="ABC TRANSPORTER ATP-BINDING PROTEIN NATA"/>
    <property type="match status" value="1"/>
</dbReference>
<evidence type="ECO:0000313" key="7">
    <source>
        <dbReference type="EMBL" id="RKQ88543.1"/>
    </source>
</evidence>
<reference evidence="7 8" key="1">
    <citation type="submission" date="2018-10" db="EMBL/GenBank/DDBJ databases">
        <title>Genomic Encyclopedia of Type Strains, Phase IV (KMG-IV): sequencing the most valuable type-strain genomes for metagenomic binning, comparative biology and taxonomic classification.</title>
        <authorList>
            <person name="Goeker M."/>
        </authorList>
    </citation>
    <scope>NUCLEOTIDE SEQUENCE [LARGE SCALE GENOMIC DNA]</scope>
    <source>
        <strain evidence="7 8">DSM 22653</strain>
    </source>
</reference>
<organism evidence="7 8">
    <name type="scientific">Brockia lithotrophica</name>
    <dbReference type="NCBI Taxonomy" id="933949"/>
    <lineage>
        <taxon>Bacteria</taxon>
        <taxon>Bacillati</taxon>
        <taxon>Bacillota</taxon>
        <taxon>Bacilli</taxon>
        <taxon>Bacillales</taxon>
        <taxon>Bacillales Family X. Incertae Sedis</taxon>
        <taxon>Brockia</taxon>
    </lineage>
</organism>
<dbReference type="GO" id="GO:0017004">
    <property type="term" value="P:cytochrome complex assembly"/>
    <property type="evidence" value="ECO:0007669"/>
    <property type="project" value="UniProtKB-KW"/>
</dbReference>
<comment type="similarity">
    <text evidence="1">Belongs to the ABC transporter superfamily.</text>
</comment>
<evidence type="ECO:0000256" key="4">
    <source>
        <dbReference type="ARBA" id="ARBA00022748"/>
    </source>
</evidence>
<evidence type="ECO:0000256" key="2">
    <source>
        <dbReference type="ARBA" id="ARBA00022448"/>
    </source>
</evidence>
<keyword evidence="5 7" id="KW-0067">ATP-binding</keyword>
<dbReference type="InterPro" id="IPR027417">
    <property type="entry name" value="P-loop_NTPase"/>
</dbReference>
<dbReference type="GO" id="GO:0022857">
    <property type="term" value="F:transmembrane transporter activity"/>
    <property type="evidence" value="ECO:0007669"/>
    <property type="project" value="InterPro"/>
</dbReference>
<dbReference type="NCBIfam" id="TIGR01189">
    <property type="entry name" value="ccmA"/>
    <property type="match status" value="1"/>
</dbReference>
<feature type="domain" description="ABC transporter" evidence="6">
    <location>
        <begin position="2"/>
        <end position="230"/>
    </location>
</feature>
<proteinExistence type="inferred from homology"/>
<dbReference type="GO" id="GO:0005524">
    <property type="term" value="F:ATP binding"/>
    <property type="evidence" value="ECO:0007669"/>
    <property type="project" value="UniProtKB-KW"/>
</dbReference>
<dbReference type="SMART" id="SM00382">
    <property type="entry name" value="AAA"/>
    <property type="match status" value="1"/>
</dbReference>
<gene>
    <name evidence="7" type="ORF">C7438_0177</name>
</gene>
<comment type="caution">
    <text evidence="7">The sequence shown here is derived from an EMBL/GenBank/DDBJ whole genome shotgun (WGS) entry which is preliminary data.</text>
</comment>
<dbReference type="InterPro" id="IPR050763">
    <property type="entry name" value="ABC_transporter_ATP-binding"/>
</dbReference>
<dbReference type="EMBL" id="RBIJ01000001">
    <property type="protein sequence ID" value="RKQ88543.1"/>
    <property type="molecule type" value="Genomic_DNA"/>
</dbReference>
<evidence type="ECO:0000256" key="1">
    <source>
        <dbReference type="ARBA" id="ARBA00005417"/>
    </source>
</evidence>
<keyword evidence="2" id="KW-0813">Transport</keyword>
<dbReference type="CDD" id="cd03230">
    <property type="entry name" value="ABC_DR_subfamily_A"/>
    <property type="match status" value="1"/>
</dbReference>
<dbReference type="GO" id="GO:0016887">
    <property type="term" value="F:ATP hydrolysis activity"/>
    <property type="evidence" value="ECO:0007669"/>
    <property type="project" value="InterPro"/>
</dbReference>
<dbReference type="RefSeq" id="WP_121443471.1">
    <property type="nucleotide sequence ID" value="NZ_RBIJ01000001.1"/>
</dbReference>
<dbReference type="AlphaFoldDB" id="A0A660L9D8"/>